<organism evidence="6 7">
    <name type="scientific">Natrinema soli</name>
    <dbReference type="NCBI Taxonomy" id="1930624"/>
    <lineage>
        <taxon>Archaea</taxon>
        <taxon>Methanobacteriati</taxon>
        <taxon>Methanobacteriota</taxon>
        <taxon>Stenosarchaea group</taxon>
        <taxon>Halobacteria</taxon>
        <taxon>Halobacteriales</taxon>
        <taxon>Natrialbaceae</taxon>
        <taxon>Natrinema</taxon>
    </lineage>
</organism>
<evidence type="ECO:0000313" key="7">
    <source>
        <dbReference type="Proteomes" id="UP001596383"/>
    </source>
</evidence>
<dbReference type="Proteomes" id="UP001596383">
    <property type="component" value="Unassembled WGS sequence"/>
</dbReference>
<dbReference type="InterPro" id="IPR036388">
    <property type="entry name" value="WH-like_DNA-bd_sf"/>
</dbReference>
<keyword evidence="2" id="KW-0238">DNA-binding</keyword>
<dbReference type="SUPFAM" id="SSF46785">
    <property type="entry name" value="Winged helix' DNA-binding domain"/>
    <property type="match status" value="1"/>
</dbReference>
<dbReference type="InterPro" id="IPR050707">
    <property type="entry name" value="HTH_MetabolicPath_Reg"/>
</dbReference>
<reference evidence="6 7" key="1">
    <citation type="journal article" date="2019" name="Int. J. Syst. Evol. Microbiol.">
        <title>The Global Catalogue of Microorganisms (GCM) 10K type strain sequencing project: providing services to taxonomists for standard genome sequencing and annotation.</title>
        <authorList>
            <consortium name="The Broad Institute Genomics Platform"/>
            <consortium name="The Broad Institute Genome Sequencing Center for Infectious Disease"/>
            <person name="Wu L."/>
            <person name="Ma J."/>
        </authorList>
    </citation>
    <scope>NUCLEOTIDE SEQUENCE [LARGE SCALE GENOMIC DNA]</scope>
    <source>
        <strain evidence="6 7">LMG 29247</strain>
    </source>
</reference>
<comment type="caution">
    <text evidence="6">The sequence shown here is derived from an EMBL/GenBank/DDBJ whole genome shotgun (WGS) entry which is preliminary data.</text>
</comment>
<evidence type="ECO:0000256" key="2">
    <source>
        <dbReference type="ARBA" id="ARBA00023125"/>
    </source>
</evidence>
<dbReference type="Pfam" id="PF09339">
    <property type="entry name" value="HTH_IclR"/>
    <property type="match status" value="1"/>
</dbReference>
<dbReference type="RefSeq" id="WP_273739556.1">
    <property type="nucleotide sequence ID" value="NZ_JAQIVI010000271.1"/>
</dbReference>
<dbReference type="GO" id="GO:0003677">
    <property type="term" value="F:DNA binding"/>
    <property type="evidence" value="ECO:0007669"/>
    <property type="project" value="UniProtKB-KW"/>
</dbReference>
<dbReference type="InterPro" id="IPR005471">
    <property type="entry name" value="Tscrpt_reg_IclR_N"/>
</dbReference>
<keyword evidence="1" id="KW-0805">Transcription regulation</keyword>
<dbReference type="Pfam" id="PF01614">
    <property type="entry name" value="IclR_C"/>
    <property type="match status" value="1"/>
</dbReference>
<sequence>MGNRIKTRSKTTETSLDIVDVIRELEGATIAELSEHMGLSESTVHRHLVSLQEYGYVVKDEDRYHVGLRFLTLGGYAQQRVTAYPMIKEKVDQLAEKTGERAQCIVEENGRRVYLYTEVGESAVQTGAHIGRRGPLHVSAAGKAILAMLPDERVDEIVDTYGLSGGTRNSISTRAELAETLRAVRDRGYGLNKQETTEGVNAIGAPIMNNDEEVIGALSVSGPANRLKEEQLVETVSEEVLAATNEVELHIAHSV</sequence>
<dbReference type="SMART" id="SM00346">
    <property type="entry name" value="HTH_ICLR"/>
    <property type="match status" value="1"/>
</dbReference>
<evidence type="ECO:0000256" key="1">
    <source>
        <dbReference type="ARBA" id="ARBA00023015"/>
    </source>
</evidence>
<dbReference type="EMBL" id="JBHSWV010000271">
    <property type="protein sequence ID" value="MFC6766600.1"/>
    <property type="molecule type" value="Genomic_DNA"/>
</dbReference>
<dbReference type="PROSITE" id="PS51078">
    <property type="entry name" value="ICLR_ED"/>
    <property type="match status" value="1"/>
</dbReference>
<dbReference type="InterPro" id="IPR036390">
    <property type="entry name" value="WH_DNA-bd_sf"/>
</dbReference>
<feature type="domain" description="HTH iclR-type" evidence="4">
    <location>
        <begin position="9"/>
        <end position="68"/>
    </location>
</feature>
<dbReference type="Gene3D" id="3.30.450.40">
    <property type="match status" value="1"/>
</dbReference>
<dbReference type="Gene3D" id="1.10.10.10">
    <property type="entry name" value="Winged helix-like DNA-binding domain superfamily/Winged helix DNA-binding domain"/>
    <property type="match status" value="1"/>
</dbReference>
<evidence type="ECO:0000259" key="5">
    <source>
        <dbReference type="PROSITE" id="PS51078"/>
    </source>
</evidence>
<dbReference type="PANTHER" id="PTHR30136:SF35">
    <property type="entry name" value="HTH-TYPE TRANSCRIPTIONAL REGULATOR RV1719"/>
    <property type="match status" value="1"/>
</dbReference>
<dbReference type="PROSITE" id="PS51077">
    <property type="entry name" value="HTH_ICLR"/>
    <property type="match status" value="1"/>
</dbReference>
<name>A0ABD5STZ4_9EURY</name>
<proteinExistence type="predicted"/>
<dbReference type="SUPFAM" id="SSF55781">
    <property type="entry name" value="GAF domain-like"/>
    <property type="match status" value="1"/>
</dbReference>
<dbReference type="InterPro" id="IPR014757">
    <property type="entry name" value="Tscrpt_reg_IclR_C"/>
</dbReference>
<feature type="domain" description="IclR-ED" evidence="5">
    <location>
        <begin position="69"/>
        <end position="253"/>
    </location>
</feature>
<protein>
    <submittedName>
        <fullName evidence="6">IclR family transcriptional regulator</fullName>
    </submittedName>
</protein>
<keyword evidence="3" id="KW-0804">Transcription</keyword>
<dbReference type="AlphaFoldDB" id="A0ABD5STZ4"/>
<gene>
    <name evidence="6" type="ORF">ACFQE6_16860</name>
</gene>
<dbReference type="GO" id="GO:0006355">
    <property type="term" value="P:regulation of DNA-templated transcription"/>
    <property type="evidence" value="ECO:0007669"/>
    <property type="project" value="UniProtKB-ARBA"/>
</dbReference>
<dbReference type="CDD" id="cd00090">
    <property type="entry name" value="HTH_ARSR"/>
    <property type="match status" value="1"/>
</dbReference>
<keyword evidence="7" id="KW-1185">Reference proteome</keyword>
<evidence type="ECO:0000313" key="6">
    <source>
        <dbReference type="EMBL" id="MFC6766600.1"/>
    </source>
</evidence>
<dbReference type="InterPro" id="IPR011991">
    <property type="entry name" value="ArsR-like_HTH"/>
</dbReference>
<evidence type="ECO:0000256" key="3">
    <source>
        <dbReference type="ARBA" id="ARBA00023163"/>
    </source>
</evidence>
<evidence type="ECO:0000259" key="4">
    <source>
        <dbReference type="PROSITE" id="PS51077"/>
    </source>
</evidence>
<accession>A0ABD5STZ4</accession>
<dbReference type="PANTHER" id="PTHR30136">
    <property type="entry name" value="HELIX-TURN-HELIX TRANSCRIPTIONAL REGULATOR, ICLR FAMILY"/>
    <property type="match status" value="1"/>
</dbReference>
<dbReference type="InterPro" id="IPR029016">
    <property type="entry name" value="GAF-like_dom_sf"/>
</dbReference>